<dbReference type="HOGENOM" id="CLU_114601_4_0_6"/>
<dbReference type="Pfam" id="PF02597">
    <property type="entry name" value="ThiS"/>
    <property type="match status" value="1"/>
</dbReference>
<evidence type="ECO:0000313" key="7">
    <source>
        <dbReference type="Proteomes" id="UP000019586"/>
    </source>
</evidence>
<dbReference type="GO" id="GO:1990133">
    <property type="term" value="C:molybdopterin adenylyltransferase complex"/>
    <property type="evidence" value="ECO:0007669"/>
    <property type="project" value="TreeGrafter"/>
</dbReference>
<comment type="similarity">
    <text evidence="4">Belongs to the MoaD family.</text>
</comment>
<comment type="pathway">
    <text evidence="1">Cofactor biosynthesis; molybdopterin biosynthesis.</text>
</comment>
<protein>
    <recommendedName>
        <fullName evidence="5">Molybdopterin synthase sulfur carrier subunit</fullName>
    </recommendedName>
</protein>
<dbReference type="FunFam" id="3.10.20.30:FF:000010">
    <property type="entry name" value="Molybdopterin synthase sulfur carrier subunit"/>
    <property type="match status" value="1"/>
</dbReference>
<proteinExistence type="inferred from homology"/>
<name>W8UKV5_KLEPN</name>
<dbReference type="Gene3D" id="3.10.20.30">
    <property type="match status" value="1"/>
</dbReference>
<dbReference type="NCBIfam" id="NF008347">
    <property type="entry name" value="PRK11130.1"/>
    <property type="match status" value="1"/>
</dbReference>
<evidence type="ECO:0000256" key="4">
    <source>
        <dbReference type="ARBA" id="ARBA00024200"/>
    </source>
</evidence>
<dbReference type="GO" id="GO:0006777">
    <property type="term" value="P:Mo-molybdopterin cofactor biosynthetic process"/>
    <property type="evidence" value="ECO:0007669"/>
    <property type="project" value="UniProtKB-KW"/>
</dbReference>
<dbReference type="NCBIfam" id="TIGR01682">
    <property type="entry name" value="moaD"/>
    <property type="match status" value="1"/>
</dbReference>
<reference evidence="6 7" key="1">
    <citation type="journal article" date="2014" name="Proc. Natl. Acad. Sci. U.S.A.">
        <title>Molecular dissection of the evolution of carbapenem-resistant multilocus sequence type 258 Klebsiella pneumoniae.</title>
        <authorList>
            <person name="Deleo F.R."/>
            <person name="Chen L."/>
            <person name="Porcella S.F."/>
            <person name="Martens C.A."/>
            <person name="Kobayashi S.D."/>
            <person name="Porter A.R."/>
            <person name="Chavda K.D."/>
            <person name="Jacobs M.R."/>
            <person name="Mathema B."/>
            <person name="Olsen R.J."/>
            <person name="Bonomo R.A."/>
            <person name="Musser J.M."/>
            <person name="Kreiswirth B.N."/>
        </authorList>
    </citation>
    <scope>NUCLEOTIDE SEQUENCE [LARGE SCALE GENOMIC DNA]</scope>
    <source>
        <strain evidence="6">30684/NJST258_2</strain>
    </source>
</reference>
<accession>W8UKV5</accession>
<dbReference type="PANTHER" id="PTHR33359:SF1">
    <property type="entry name" value="MOLYBDOPTERIN SYNTHASE SULFUR CARRIER SUBUNIT"/>
    <property type="match status" value="1"/>
</dbReference>
<dbReference type="InterPro" id="IPR016155">
    <property type="entry name" value="Mopterin_synth/thiamin_S_b"/>
</dbReference>
<dbReference type="EMBL" id="CP006918">
    <property type="protein sequence ID" value="AHM80539.1"/>
    <property type="molecule type" value="Genomic_DNA"/>
</dbReference>
<sequence>MAQCACWRKAAASPAILRWVNAMIKVLFFAQVRELVGTDSLTLDASELATVEAVRQQLAARGDRWALALEEGKLLAAVNQTLTSFEHPVASGDEVAFFPPVTGG</sequence>
<keyword evidence="3" id="KW-0501">Molybdenum cofactor biosynthesis</keyword>
<dbReference type="InterPro" id="IPR044672">
    <property type="entry name" value="MOCS2A"/>
</dbReference>
<dbReference type="PANTHER" id="PTHR33359">
    <property type="entry name" value="MOLYBDOPTERIN SYNTHASE SULFUR CARRIER SUBUNIT"/>
    <property type="match status" value="1"/>
</dbReference>
<dbReference type="Proteomes" id="UP000019586">
    <property type="component" value="Chromosome"/>
</dbReference>
<dbReference type="KEGG" id="kps:KPNJ2_03759"/>
<dbReference type="UniPathway" id="UPA00344"/>
<evidence type="ECO:0000256" key="3">
    <source>
        <dbReference type="ARBA" id="ARBA00023150"/>
    </source>
</evidence>
<dbReference type="AlphaFoldDB" id="W8UKV5"/>
<dbReference type="GO" id="GO:0000166">
    <property type="term" value="F:nucleotide binding"/>
    <property type="evidence" value="ECO:0007669"/>
    <property type="project" value="UniProtKB-KW"/>
</dbReference>
<keyword evidence="2" id="KW-0547">Nucleotide-binding</keyword>
<gene>
    <name evidence="6" type="ORF">KPNJ2_03759</name>
</gene>
<dbReference type="PATRIC" id="fig|1420013.3.peg.3536"/>
<organism evidence="6 7">
    <name type="scientific">Klebsiella pneumoniae 30684/NJST258_2</name>
    <dbReference type="NCBI Taxonomy" id="1420013"/>
    <lineage>
        <taxon>Bacteria</taxon>
        <taxon>Pseudomonadati</taxon>
        <taxon>Pseudomonadota</taxon>
        <taxon>Gammaproteobacteria</taxon>
        <taxon>Enterobacterales</taxon>
        <taxon>Enterobacteriaceae</taxon>
        <taxon>Klebsiella/Raoultella group</taxon>
        <taxon>Klebsiella</taxon>
        <taxon>Klebsiella pneumoniae complex</taxon>
    </lineage>
</organism>
<evidence type="ECO:0000256" key="2">
    <source>
        <dbReference type="ARBA" id="ARBA00022741"/>
    </source>
</evidence>
<dbReference type="CDD" id="cd00754">
    <property type="entry name" value="Ubl_MoaD"/>
    <property type="match status" value="1"/>
</dbReference>
<dbReference type="InterPro" id="IPR012675">
    <property type="entry name" value="Beta-grasp_dom_sf"/>
</dbReference>
<dbReference type="SUPFAM" id="SSF54285">
    <property type="entry name" value="MoaD/ThiS"/>
    <property type="match status" value="1"/>
</dbReference>
<dbReference type="InterPro" id="IPR003749">
    <property type="entry name" value="ThiS/MoaD-like"/>
</dbReference>
<evidence type="ECO:0000256" key="5">
    <source>
        <dbReference type="ARBA" id="ARBA00024247"/>
    </source>
</evidence>
<evidence type="ECO:0000256" key="1">
    <source>
        <dbReference type="ARBA" id="ARBA00005046"/>
    </source>
</evidence>
<evidence type="ECO:0000313" key="6">
    <source>
        <dbReference type="EMBL" id="AHM80539.1"/>
    </source>
</evidence>